<evidence type="ECO:0000313" key="2">
    <source>
        <dbReference type="EMBL" id="PWN90834.1"/>
    </source>
</evidence>
<keyword evidence="3" id="KW-1185">Reference proteome</keyword>
<dbReference type="AlphaFoldDB" id="A0A316YPU5"/>
<dbReference type="InParanoid" id="A0A316YPU5"/>
<reference evidence="2" key="1">
    <citation type="journal article" date="2018" name="Mol. Biol. Evol.">
        <title>Broad Genomic Sampling Reveals a Smut Pathogenic Ancestry of the Fungal Clade Ustilaginomycotina.</title>
        <authorList>
            <person name="Kijpornyongpan T."/>
            <person name="Mondo S.J."/>
            <person name="Barry K."/>
            <person name="Sandor L."/>
            <person name="Lee J."/>
            <person name="Lipzen A."/>
            <person name="Pangilinan J."/>
            <person name="LaButti K."/>
            <person name="Hainaut M."/>
            <person name="Henrissat B."/>
            <person name="Grigoriev I.V."/>
            <person name="Spatafora J.W."/>
            <person name="Aime M.C."/>
        </authorList>
    </citation>
    <scope>NUCLEOTIDE SEQUENCE [LARGE SCALE GENOMIC DNA]</scope>
    <source>
        <strain evidence="2">MCA 4198</strain>
    </source>
</reference>
<dbReference type="GeneID" id="37043755"/>
<feature type="compositionally biased region" description="Polar residues" evidence="1">
    <location>
        <begin position="12"/>
        <end position="40"/>
    </location>
</feature>
<name>A0A316YPU5_9BASI</name>
<sequence length="221" mass="23974">MSSYANVAAHNAPSQAQQPHADQSLLSGSNNRTGDVTTSRPDVDTGKVNVVPSSQDLDNIKTQTSDAAQKAYEDAKREAEKLEAEAKREGKKLQAQGKKFEKEAGKRLKKTGEEAKNLWNTFSSEPKYWLPALGASESQIKACLSIVGEGTDTWSLAVNAALLAGVGVFAYTNRENAKTWDRRLVSAVTVGILGLLGGERWVLARCQLFFEQQTESITASK</sequence>
<dbReference type="RefSeq" id="XP_025378032.1">
    <property type="nucleotide sequence ID" value="XM_025521839.1"/>
</dbReference>
<organism evidence="2 3">
    <name type="scientific">Acaromyces ingoldii</name>
    <dbReference type="NCBI Taxonomy" id="215250"/>
    <lineage>
        <taxon>Eukaryota</taxon>
        <taxon>Fungi</taxon>
        <taxon>Dikarya</taxon>
        <taxon>Basidiomycota</taxon>
        <taxon>Ustilaginomycotina</taxon>
        <taxon>Exobasidiomycetes</taxon>
        <taxon>Exobasidiales</taxon>
        <taxon>Cryptobasidiaceae</taxon>
        <taxon>Acaromyces</taxon>
    </lineage>
</organism>
<dbReference type="EMBL" id="KZ819636">
    <property type="protein sequence ID" value="PWN90834.1"/>
    <property type="molecule type" value="Genomic_DNA"/>
</dbReference>
<dbReference type="STRING" id="215250.A0A316YPU5"/>
<evidence type="ECO:0000313" key="3">
    <source>
        <dbReference type="Proteomes" id="UP000245768"/>
    </source>
</evidence>
<feature type="region of interest" description="Disordered" evidence="1">
    <location>
        <begin position="1"/>
        <end position="76"/>
    </location>
</feature>
<accession>A0A316YPU5</accession>
<evidence type="ECO:0000256" key="1">
    <source>
        <dbReference type="SAM" id="MobiDB-lite"/>
    </source>
</evidence>
<feature type="compositionally biased region" description="Polar residues" evidence="1">
    <location>
        <begin position="51"/>
        <end position="67"/>
    </location>
</feature>
<proteinExistence type="predicted"/>
<protein>
    <recommendedName>
        <fullName evidence="4">Mitochondrial outer membrane protein OM14 C-terminal domain-containing protein</fullName>
    </recommendedName>
</protein>
<dbReference type="OrthoDB" id="2553651at2759"/>
<gene>
    <name evidence="2" type="ORF">FA10DRAFT_267265</name>
</gene>
<evidence type="ECO:0008006" key="4">
    <source>
        <dbReference type="Google" id="ProtNLM"/>
    </source>
</evidence>
<dbReference type="Proteomes" id="UP000245768">
    <property type="component" value="Unassembled WGS sequence"/>
</dbReference>